<evidence type="ECO:0000256" key="3">
    <source>
        <dbReference type="SAM" id="SignalP"/>
    </source>
</evidence>
<dbReference type="SUPFAM" id="SSF53850">
    <property type="entry name" value="Periplasmic binding protein-like II"/>
    <property type="match status" value="1"/>
</dbReference>
<evidence type="ECO:0000256" key="2">
    <source>
        <dbReference type="ARBA" id="ARBA00022764"/>
    </source>
</evidence>
<protein>
    <submittedName>
        <fullName evidence="4">Spermidine/putrescine ABC transporter substrate-binding protein</fullName>
    </submittedName>
</protein>
<dbReference type="EMBL" id="QDFR01000010">
    <property type="protein sequence ID" value="PVE50590.1"/>
    <property type="molecule type" value="Genomic_DNA"/>
</dbReference>
<evidence type="ECO:0000313" key="5">
    <source>
        <dbReference type="Proteomes" id="UP000244335"/>
    </source>
</evidence>
<evidence type="ECO:0000256" key="1">
    <source>
        <dbReference type="ARBA" id="ARBA00022729"/>
    </source>
</evidence>
<comment type="caution">
    <text evidence="4">The sequence shown here is derived from an EMBL/GenBank/DDBJ whole genome shotgun (WGS) entry which is preliminary data.</text>
</comment>
<feature type="chain" id="PRO_5041709597" evidence="3">
    <location>
        <begin position="24"/>
        <end position="343"/>
    </location>
</feature>
<dbReference type="InterPro" id="IPR006059">
    <property type="entry name" value="SBP"/>
</dbReference>
<dbReference type="AlphaFoldDB" id="A0AA92H7S2"/>
<keyword evidence="2" id="KW-0574">Periplasm</keyword>
<dbReference type="CDD" id="cd13589">
    <property type="entry name" value="PBP2_polyamine_RpCGA009"/>
    <property type="match status" value="1"/>
</dbReference>
<name>A0AA92H7S2_RHIRH</name>
<organism evidence="4 5">
    <name type="scientific">Rhizobium rhizogenes</name>
    <name type="common">Agrobacterium rhizogenes</name>
    <dbReference type="NCBI Taxonomy" id="359"/>
    <lineage>
        <taxon>Bacteria</taxon>
        <taxon>Pseudomonadati</taxon>
        <taxon>Pseudomonadota</taxon>
        <taxon>Alphaproteobacteria</taxon>
        <taxon>Hyphomicrobiales</taxon>
        <taxon>Rhizobiaceae</taxon>
        <taxon>Rhizobium/Agrobacterium group</taxon>
        <taxon>Rhizobium</taxon>
    </lineage>
</organism>
<feature type="signal peptide" evidence="3">
    <location>
        <begin position="1"/>
        <end position="23"/>
    </location>
</feature>
<dbReference type="PANTHER" id="PTHR30222">
    <property type="entry name" value="SPERMIDINE/PUTRESCINE-BINDING PERIPLASMIC PROTEIN"/>
    <property type="match status" value="1"/>
</dbReference>
<dbReference type="PANTHER" id="PTHR30222:SF2">
    <property type="entry name" value="ABC TRANSPORTER SUBSTRATE-BINDING PROTEIN"/>
    <property type="match status" value="1"/>
</dbReference>
<keyword evidence="1 3" id="KW-0732">Signal</keyword>
<dbReference type="Proteomes" id="UP000244335">
    <property type="component" value="Unassembled WGS sequence"/>
</dbReference>
<dbReference type="Gene3D" id="3.40.190.10">
    <property type="entry name" value="Periplasmic binding protein-like II"/>
    <property type="match status" value="2"/>
</dbReference>
<sequence length="343" mass="37932">MRTRFIAMMATVATITAATPSLARDLTVVGFGGATQDAMRETLFKPYEKKAGAKLLEESYTGGIAKVKAMVETGTTTWDVVQMDENEMILACDQGLLEPFDWKTLPNAADIIAPAKSDCGVGAFVWSEILAYDGDKTSGVTSWADFWDVKKWPGKRGLRKQARMTLEIGLLADGVKPEEIYKVLATKEGQDRAFAKLDEIKPYIQWWESGAQPTEWLASGEVVMTSTYNGRVIAANHEGKNFKMSWTNQLYAMDFWAIPKGGNTEKAFDLVNYMTSPAPQKAFAEKIVYGVTNAKATADISAEIAPQLPTAEQNMAGALALSTPFWVDHEEEIQQRFNRWVAQ</sequence>
<evidence type="ECO:0000313" key="4">
    <source>
        <dbReference type="EMBL" id="PVE50590.1"/>
    </source>
</evidence>
<accession>A0AA92H7S2</accession>
<dbReference type="Pfam" id="PF13416">
    <property type="entry name" value="SBP_bac_8"/>
    <property type="match status" value="1"/>
</dbReference>
<reference evidence="4 5" key="1">
    <citation type="submission" date="2018-04" db="EMBL/GenBank/DDBJ databases">
        <authorList>
            <person name="Hagen T."/>
        </authorList>
    </citation>
    <scope>NUCLEOTIDE SEQUENCE [LARGE SCALE GENOMIC DNA]</scope>
    <source>
        <strain evidence="4 5">TPD7009</strain>
    </source>
</reference>
<proteinExistence type="predicted"/>
<gene>
    <name evidence="4" type="ORF">DC430_20595</name>
</gene>
<dbReference type="RefSeq" id="WP_116494693.1">
    <property type="nucleotide sequence ID" value="NZ_QDFR01000010.1"/>
</dbReference>